<feature type="non-terminal residue" evidence="2">
    <location>
        <position position="96"/>
    </location>
</feature>
<dbReference type="SUPFAM" id="SSF53098">
    <property type="entry name" value="Ribonuclease H-like"/>
    <property type="match status" value="1"/>
</dbReference>
<organism evidence="2">
    <name type="scientific">Antheraea mylitta</name>
    <name type="common">Tasar silkworm</name>
    <dbReference type="NCBI Taxonomy" id="34739"/>
    <lineage>
        <taxon>Eukaryota</taxon>
        <taxon>Metazoa</taxon>
        <taxon>Ecdysozoa</taxon>
        <taxon>Arthropoda</taxon>
        <taxon>Hexapoda</taxon>
        <taxon>Insecta</taxon>
        <taxon>Pterygota</taxon>
        <taxon>Neoptera</taxon>
        <taxon>Endopterygota</taxon>
        <taxon>Lepidoptera</taxon>
        <taxon>Glossata</taxon>
        <taxon>Ditrysia</taxon>
        <taxon>Bombycoidea</taxon>
        <taxon>Saturniidae</taxon>
        <taxon>Saturniinae</taxon>
        <taxon>Saturniini</taxon>
        <taxon>Antheraea</taxon>
    </lineage>
</organism>
<accession>Q1AL60</accession>
<protein>
    <submittedName>
        <fullName evidence="2">Reverse transcriptase</fullName>
    </submittedName>
</protein>
<dbReference type="InterPro" id="IPR050951">
    <property type="entry name" value="Retrovirus_Pol_polyprotein"/>
</dbReference>
<dbReference type="EMBL" id="DQ069901">
    <property type="protein sequence ID" value="AAZ32086.1"/>
    <property type="molecule type" value="Genomic_DNA"/>
</dbReference>
<dbReference type="AlphaFoldDB" id="Q1AL60"/>
<proteinExistence type="predicted"/>
<sequence length="96" mass="10820">DQIAKFINNCNICGQAKYDRNPIKPKFNIVPLATRPFEIIHMDSFTAQNEKYVTFIDAFSKYGQAYLLRDGTAVSVIQALLTFSTHHGLPLTIISD</sequence>
<dbReference type="InterPro" id="IPR012337">
    <property type="entry name" value="RNaseH-like_sf"/>
</dbReference>
<dbReference type="GO" id="GO:0015074">
    <property type="term" value="P:DNA integration"/>
    <property type="evidence" value="ECO:0007669"/>
    <property type="project" value="InterPro"/>
</dbReference>
<dbReference type="InterPro" id="IPR001584">
    <property type="entry name" value="Integrase_cat-core"/>
</dbReference>
<dbReference type="GO" id="GO:0003676">
    <property type="term" value="F:nucleic acid binding"/>
    <property type="evidence" value="ECO:0007669"/>
    <property type="project" value="InterPro"/>
</dbReference>
<keyword evidence="2" id="KW-0548">Nucleotidyltransferase</keyword>
<dbReference type="PANTHER" id="PTHR37984:SF5">
    <property type="entry name" value="PROTEIN NYNRIN-LIKE"/>
    <property type="match status" value="1"/>
</dbReference>
<dbReference type="InterPro" id="IPR036397">
    <property type="entry name" value="RNaseH_sf"/>
</dbReference>
<dbReference type="GO" id="GO:0003964">
    <property type="term" value="F:RNA-directed DNA polymerase activity"/>
    <property type="evidence" value="ECO:0007669"/>
    <property type="project" value="UniProtKB-KW"/>
</dbReference>
<feature type="domain" description="Integrase catalytic" evidence="1">
    <location>
        <begin position="32"/>
        <end position="96"/>
    </location>
</feature>
<reference evidence="2" key="1">
    <citation type="submission" date="2005-05" db="EMBL/GenBank/DDBJ databases">
        <title>DNA fingerprinting of tropical tasar silkworm Antheraea mylitta.</title>
        <authorList>
            <person name="Kundu S.C."/>
            <person name="Ghosh S.K."/>
            <person name="Mahendran B."/>
        </authorList>
    </citation>
    <scope>NUCLEOTIDE SEQUENCE</scope>
</reference>
<dbReference type="PANTHER" id="PTHR37984">
    <property type="entry name" value="PROTEIN CBG26694"/>
    <property type="match status" value="1"/>
</dbReference>
<dbReference type="Gene3D" id="3.30.420.10">
    <property type="entry name" value="Ribonuclease H-like superfamily/Ribonuclease H"/>
    <property type="match status" value="1"/>
</dbReference>
<keyword evidence="2" id="KW-0695">RNA-directed DNA polymerase</keyword>
<dbReference type="PROSITE" id="PS50994">
    <property type="entry name" value="INTEGRASE"/>
    <property type="match status" value="1"/>
</dbReference>
<evidence type="ECO:0000259" key="1">
    <source>
        <dbReference type="PROSITE" id="PS50994"/>
    </source>
</evidence>
<name>Q1AL60_ANTMY</name>
<feature type="non-terminal residue" evidence="2">
    <location>
        <position position="1"/>
    </location>
</feature>
<keyword evidence="2" id="KW-0808">Transferase</keyword>
<evidence type="ECO:0000313" key="2">
    <source>
        <dbReference type="EMBL" id="AAZ32086.1"/>
    </source>
</evidence>